<gene>
    <name evidence="1" type="ORF">T265_15447</name>
</gene>
<protein>
    <submittedName>
        <fullName evidence="1">Uncharacterized protein</fullName>
    </submittedName>
</protein>
<evidence type="ECO:0000313" key="1">
    <source>
        <dbReference type="EMBL" id="KER19838.1"/>
    </source>
</evidence>
<dbReference type="AlphaFoldDB" id="A0A074YYU6"/>
<sequence>MQDDKIVSAVNQVVELCSKMELRPTPLATTLHNSVPFLQSTLLSVIHRLPMGSCQDYAQYGLLRWANIHMDSTAQLAKRRARRRFSLAIRSLAKYFMQTFYSKSIITVEIE</sequence>
<dbReference type="GeneID" id="20329612"/>
<proteinExistence type="predicted"/>
<name>A0A074YYU6_OPIVI</name>
<dbReference type="KEGG" id="ovi:T265_15447"/>
<accession>A0A074YYU6</accession>
<feature type="non-terminal residue" evidence="1">
    <location>
        <position position="111"/>
    </location>
</feature>
<dbReference type="RefSeq" id="XP_009176416.1">
    <property type="nucleotide sequence ID" value="XM_009178152.1"/>
</dbReference>
<reference evidence="1 2" key="1">
    <citation type="submission" date="2013-11" db="EMBL/GenBank/DDBJ databases">
        <title>Opisthorchis viverrini - life in the bile duct.</title>
        <authorList>
            <person name="Young N.D."/>
            <person name="Nagarajan N."/>
            <person name="Lin S.J."/>
            <person name="Korhonen P.K."/>
            <person name="Jex A.R."/>
            <person name="Hall R.S."/>
            <person name="Safavi-Hemami H."/>
            <person name="Kaewkong W."/>
            <person name="Bertrand D."/>
            <person name="Gao S."/>
            <person name="Seet Q."/>
            <person name="Wongkham S."/>
            <person name="Teh B.T."/>
            <person name="Wongkham C."/>
            <person name="Intapan P.M."/>
            <person name="Maleewong W."/>
            <person name="Yang X."/>
            <person name="Hu M."/>
            <person name="Wang Z."/>
            <person name="Hofmann A."/>
            <person name="Sternberg P.W."/>
            <person name="Tan P."/>
            <person name="Wang J."/>
            <person name="Gasser R.B."/>
        </authorList>
    </citation>
    <scope>NUCLEOTIDE SEQUENCE [LARGE SCALE GENOMIC DNA]</scope>
</reference>
<organism evidence="1 2">
    <name type="scientific">Opisthorchis viverrini</name>
    <name type="common">Southeast Asian liver fluke</name>
    <dbReference type="NCBI Taxonomy" id="6198"/>
    <lineage>
        <taxon>Eukaryota</taxon>
        <taxon>Metazoa</taxon>
        <taxon>Spiralia</taxon>
        <taxon>Lophotrochozoa</taxon>
        <taxon>Platyhelminthes</taxon>
        <taxon>Trematoda</taxon>
        <taxon>Digenea</taxon>
        <taxon>Opisthorchiida</taxon>
        <taxon>Opisthorchiata</taxon>
        <taxon>Opisthorchiidae</taxon>
        <taxon>Opisthorchis</taxon>
    </lineage>
</organism>
<keyword evidence="2" id="KW-1185">Reference proteome</keyword>
<dbReference type="Proteomes" id="UP000054324">
    <property type="component" value="Unassembled WGS sequence"/>
</dbReference>
<evidence type="ECO:0000313" key="2">
    <source>
        <dbReference type="Proteomes" id="UP000054324"/>
    </source>
</evidence>
<dbReference type="CTD" id="20329612"/>
<dbReference type="EMBL" id="KL597130">
    <property type="protein sequence ID" value="KER19838.1"/>
    <property type="molecule type" value="Genomic_DNA"/>
</dbReference>